<reference evidence="1 2" key="1">
    <citation type="journal article" date="2014" name="J. Microbiol.">
        <title>Diaminobutyricibacter tongyongensis gen. nov., sp. nov. and Homoserinibacter gongjuensis gen. nov., sp. nov. belong to the family Microbacteriaceae.</title>
        <authorList>
            <person name="Kim S.J."/>
            <person name="Ahn J.H."/>
            <person name="Weon H.Y."/>
            <person name="Hamada M."/>
            <person name="Suzuki K."/>
            <person name="Kwon S.W."/>
        </authorList>
    </citation>
    <scope>NUCLEOTIDE SEQUENCE [LARGE SCALE GENOMIC DNA]</scope>
    <source>
        <strain evidence="1 2">NBRC 108724</strain>
    </source>
</reference>
<sequence>MDSRSTLTPPEWFRSATTPNTRAYHTSVTIQLDVSTGDPIWPNPETVEFPRLLGGSLAMLGHPIPTVIAEKSVTILQRGTTSTRWRDYVDIRGFQLTQEFTAGDLRAAATAVAKHRGFTLEPLADYVDGYGTAAGMQAKWDAWRRREGLQDRTEADLDDQLADIVAFLDPVYSGRVTDSARWDPNAQAWTEYRSIGSCR</sequence>
<dbReference type="Pfam" id="PF08843">
    <property type="entry name" value="AbiEii"/>
    <property type="match status" value="1"/>
</dbReference>
<gene>
    <name evidence="1" type="ORF">G3T36_01875</name>
</gene>
<evidence type="ECO:0000313" key="1">
    <source>
        <dbReference type="EMBL" id="NEN04612.1"/>
    </source>
</evidence>
<name>A0A6L9XT76_9MICO</name>
<dbReference type="EMBL" id="JAAGWY010000001">
    <property type="protein sequence ID" value="NEN04612.1"/>
    <property type="molecule type" value="Genomic_DNA"/>
</dbReference>
<comment type="caution">
    <text evidence="1">The sequence shown here is derived from an EMBL/GenBank/DDBJ whole genome shotgun (WGS) entry which is preliminary data.</text>
</comment>
<evidence type="ECO:0000313" key="2">
    <source>
        <dbReference type="Proteomes" id="UP000474967"/>
    </source>
</evidence>
<dbReference type="InterPro" id="IPR014942">
    <property type="entry name" value="AbiEii"/>
</dbReference>
<dbReference type="AlphaFoldDB" id="A0A6L9XT76"/>
<protein>
    <submittedName>
        <fullName evidence="1">Nucleotidyl transferase AbiEii/AbiGii toxin family protein</fullName>
    </submittedName>
</protein>
<accession>A0A6L9XT76</accession>
<dbReference type="Proteomes" id="UP000474967">
    <property type="component" value="Unassembled WGS sequence"/>
</dbReference>
<proteinExistence type="predicted"/>
<keyword evidence="2" id="KW-1185">Reference proteome</keyword>
<organism evidence="1 2">
    <name type="scientific">Leifsonia tongyongensis</name>
    <dbReference type="NCBI Taxonomy" id="1268043"/>
    <lineage>
        <taxon>Bacteria</taxon>
        <taxon>Bacillati</taxon>
        <taxon>Actinomycetota</taxon>
        <taxon>Actinomycetes</taxon>
        <taxon>Micrococcales</taxon>
        <taxon>Microbacteriaceae</taxon>
        <taxon>Leifsonia</taxon>
    </lineage>
</organism>
<dbReference type="GO" id="GO:0016740">
    <property type="term" value="F:transferase activity"/>
    <property type="evidence" value="ECO:0007669"/>
    <property type="project" value="UniProtKB-KW"/>
</dbReference>
<keyword evidence="1" id="KW-0808">Transferase</keyword>